<dbReference type="RefSeq" id="WP_011890473.1">
    <property type="nucleotide sequence ID" value="NZ_CP041698.1"/>
</dbReference>
<dbReference type="PROSITE" id="PS51257">
    <property type="entry name" value="PROKAR_LIPOPROTEIN"/>
    <property type="match status" value="1"/>
</dbReference>
<evidence type="ECO:0000313" key="6">
    <source>
        <dbReference type="EMBL" id="KAA6232892.1"/>
    </source>
</evidence>
<dbReference type="Gene3D" id="3.10.105.10">
    <property type="entry name" value="Dipeptide-binding Protein, Domain 3"/>
    <property type="match status" value="1"/>
</dbReference>
<gene>
    <name evidence="6" type="ORF">FP507_07390</name>
    <name evidence="7" type="ORF">GJ685_05770</name>
</gene>
<accession>A0A5M8IEQ1</accession>
<dbReference type="InterPro" id="IPR039424">
    <property type="entry name" value="SBP_5"/>
</dbReference>
<comment type="caution">
    <text evidence="6">The sequence shown here is derived from an EMBL/GenBank/DDBJ whole genome shotgun (WGS) entry which is preliminary data.</text>
</comment>
<evidence type="ECO:0000313" key="7">
    <source>
        <dbReference type="EMBL" id="MWV54572.1"/>
    </source>
</evidence>
<reference evidence="7 9" key="2">
    <citation type="submission" date="2019-11" db="EMBL/GenBank/DDBJ databases">
        <title>Green- and brown-colored morphotypes of Chlorobia in the stratified aquatic ecosystems of Kandalaksha Gulf (White Sea): A model for study of the accessory genome evolution.</title>
        <authorList>
            <person name="Grouzdev D.S."/>
        </authorList>
    </citation>
    <scope>NUCLEOTIDE SEQUENCE [LARGE SCALE GENOMIC DNA]</scope>
    <source>
        <strain evidence="7 9">ZM</strain>
    </source>
</reference>
<reference evidence="6 8" key="1">
    <citation type="submission" date="2019-07" db="EMBL/GenBank/DDBJ databases">
        <title>Draft genome Sequence of Chlorobium phaeovibrioides sp. strain PhvTcv-s14, from the Phylum Chlorobi.</title>
        <authorList>
            <person name="Babenko V."/>
            <person name="Boldyreva D."/>
            <person name="Kanygina A."/>
            <person name="Selezneva O."/>
            <person name="Akopiyan T."/>
            <person name="Lunina O."/>
        </authorList>
    </citation>
    <scope>NUCLEOTIDE SEQUENCE [LARGE SCALE GENOMIC DNA]</scope>
    <source>
        <strain evidence="6 8">GrTcv12</strain>
    </source>
</reference>
<sequence>MKRQLTLIALIFALCSTLSACRQNNGEFRSNTIITAVSADFDYLNPLLIQLSLSREVCTLIYPSLVKPTYDEKTGNIAFSPSAATSWEFSPDGKNVSFHLKKGIRWEDGTPLSSHDFKYSYSLYANPATASSRQDYLNDLLLKENGTPDIQRAVETPDSLTLVLHFNRALSASIVLDHFNDLMPVAKHVMEQFKPEEIRSRATEIPIVGAGPFKVSQWARQDKLVLETSPTSTLPYPAKTRSLIFVVVPEYTTRLAMLKSGQIDALISAGGINPIDTRELAQNSPDIQIRPVKDRYFDSIVWLNIDGEKWRSEKKVVPNPLFGDPAVRRAMTLAIDRQSIIDGFMGPEHATIVNTSLSPAYRSIANTSLDPYNYNPQKATTLLARAGWTPGADGILQKNGERFSFELAAPVGNPRRNYAATIIQQNLRQIGIDCRLRFEENLVFLKNQNEFRYEAALSGLAAETLPFQLIIWGSDFQNRTFNSSAFQNAELDSIIGKLSGPLAEKDALRLWQSYQRILHDRQPRTFLYYYDELEGFSRRVENTDINLLATLYNAYDWTLGKEP</sequence>
<evidence type="ECO:0000313" key="9">
    <source>
        <dbReference type="Proteomes" id="UP000489351"/>
    </source>
</evidence>
<evidence type="ECO:0000256" key="2">
    <source>
        <dbReference type="ARBA" id="ARBA00022448"/>
    </source>
</evidence>
<dbReference type="GO" id="GO:0043190">
    <property type="term" value="C:ATP-binding cassette (ABC) transporter complex"/>
    <property type="evidence" value="ECO:0007669"/>
    <property type="project" value="InterPro"/>
</dbReference>
<evidence type="ECO:0000313" key="8">
    <source>
        <dbReference type="Proteomes" id="UP000327458"/>
    </source>
</evidence>
<dbReference type="InterPro" id="IPR000914">
    <property type="entry name" value="SBP_5_dom"/>
</dbReference>
<organism evidence="6 8">
    <name type="scientific">Chlorobium phaeovibrioides</name>
    <dbReference type="NCBI Taxonomy" id="1094"/>
    <lineage>
        <taxon>Bacteria</taxon>
        <taxon>Pseudomonadati</taxon>
        <taxon>Chlorobiota</taxon>
        <taxon>Chlorobiia</taxon>
        <taxon>Chlorobiales</taxon>
        <taxon>Chlorobiaceae</taxon>
        <taxon>Chlorobium/Pelodictyon group</taxon>
        <taxon>Chlorobium</taxon>
    </lineage>
</organism>
<dbReference type="Gene3D" id="3.40.190.10">
    <property type="entry name" value="Periplasmic binding protein-like II"/>
    <property type="match status" value="1"/>
</dbReference>
<dbReference type="GO" id="GO:0015833">
    <property type="term" value="P:peptide transport"/>
    <property type="evidence" value="ECO:0007669"/>
    <property type="project" value="TreeGrafter"/>
</dbReference>
<dbReference type="EMBL" id="WUBZ01000015">
    <property type="protein sequence ID" value="MWV54572.1"/>
    <property type="molecule type" value="Genomic_DNA"/>
</dbReference>
<comment type="similarity">
    <text evidence="1">Belongs to the bacterial solute-binding protein 5 family.</text>
</comment>
<evidence type="ECO:0000256" key="3">
    <source>
        <dbReference type="ARBA" id="ARBA00022729"/>
    </source>
</evidence>
<dbReference type="Pfam" id="PF00496">
    <property type="entry name" value="SBP_bac_5"/>
    <property type="match status" value="1"/>
</dbReference>
<dbReference type="EMBL" id="VMRG01000001">
    <property type="protein sequence ID" value="KAA6232892.1"/>
    <property type="molecule type" value="Genomic_DNA"/>
</dbReference>
<dbReference type="GO" id="GO:1904680">
    <property type="term" value="F:peptide transmembrane transporter activity"/>
    <property type="evidence" value="ECO:0007669"/>
    <property type="project" value="TreeGrafter"/>
</dbReference>
<protein>
    <submittedName>
        <fullName evidence="6">ABC transporter substrate-binding protein</fullName>
    </submittedName>
</protein>
<evidence type="ECO:0000259" key="5">
    <source>
        <dbReference type="Pfam" id="PF00496"/>
    </source>
</evidence>
<dbReference type="GO" id="GO:0030288">
    <property type="term" value="C:outer membrane-bounded periplasmic space"/>
    <property type="evidence" value="ECO:0007669"/>
    <property type="project" value="UniProtKB-ARBA"/>
</dbReference>
<keyword evidence="3 4" id="KW-0732">Signal</keyword>
<dbReference type="InterPro" id="IPR030678">
    <property type="entry name" value="Peptide/Ni-bd"/>
</dbReference>
<dbReference type="OMA" id="FIVNTVY"/>
<dbReference type="Proteomes" id="UP000327458">
    <property type="component" value="Unassembled WGS sequence"/>
</dbReference>
<dbReference type="SUPFAM" id="SSF53850">
    <property type="entry name" value="Periplasmic binding protein-like II"/>
    <property type="match status" value="1"/>
</dbReference>
<evidence type="ECO:0000256" key="4">
    <source>
        <dbReference type="SAM" id="SignalP"/>
    </source>
</evidence>
<feature type="chain" id="PRO_5024788043" evidence="4">
    <location>
        <begin position="23"/>
        <end position="563"/>
    </location>
</feature>
<dbReference type="PANTHER" id="PTHR30290">
    <property type="entry name" value="PERIPLASMIC BINDING COMPONENT OF ABC TRANSPORTER"/>
    <property type="match status" value="1"/>
</dbReference>
<dbReference type="Gene3D" id="3.90.76.10">
    <property type="entry name" value="Dipeptide-binding Protein, Domain 1"/>
    <property type="match status" value="1"/>
</dbReference>
<dbReference type="PANTHER" id="PTHR30290:SF9">
    <property type="entry name" value="OLIGOPEPTIDE-BINDING PROTEIN APPA"/>
    <property type="match status" value="1"/>
</dbReference>
<keyword evidence="2" id="KW-0813">Transport</keyword>
<dbReference type="Proteomes" id="UP000489351">
    <property type="component" value="Unassembled WGS sequence"/>
</dbReference>
<name>A0A5M8IEQ1_CHLPH</name>
<feature type="domain" description="Solute-binding protein family 5" evidence="5">
    <location>
        <begin position="79"/>
        <end position="465"/>
    </location>
</feature>
<dbReference type="PIRSF" id="PIRSF002741">
    <property type="entry name" value="MppA"/>
    <property type="match status" value="1"/>
</dbReference>
<proteinExistence type="inferred from homology"/>
<evidence type="ECO:0000256" key="1">
    <source>
        <dbReference type="ARBA" id="ARBA00005695"/>
    </source>
</evidence>
<feature type="signal peptide" evidence="4">
    <location>
        <begin position="1"/>
        <end position="22"/>
    </location>
</feature>
<keyword evidence="9" id="KW-1185">Reference proteome</keyword>
<dbReference type="AlphaFoldDB" id="A0A5M8IEQ1"/>